<dbReference type="EMBL" id="VTPC01087083">
    <property type="protein sequence ID" value="KAF2886627.1"/>
    <property type="molecule type" value="Genomic_DNA"/>
</dbReference>
<dbReference type="Proteomes" id="UP000801492">
    <property type="component" value="Unassembled WGS sequence"/>
</dbReference>
<evidence type="ECO:0000313" key="2">
    <source>
        <dbReference type="EMBL" id="KAF2886627.1"/>
    </source>
</evidence>
<reference evidence="2" key="1">
    <citation type="submission" date="2019-08" db="EMBL/GenBank/DDBJ databases">
        <title>The genome of the North American firefly Photinus pyralis.</title>
        <authorList>
            <consortium name="Photinus pyralis genome working group"/>
            <person name="Fallon T.R."/>
            <person name="Sander Lower S.E."/>
            <person name="Weng J.-K."/>
        </authorList>
    </citation>
    <scope>NUCLEOTIDE SEQUENCE</scope>
    <source>
        <strain evidence="2">TRF0915ILg1</strain>
        <tissue evidence="2">Whole body</tissue>
    </source>
</reference>
<feature type="domain" description="Reverse transcriptase" evidence="1">
    <location>
        <begin position="1"/>
        <end position="98"/>
    </location>
</feature>
<keyword evidence="3" id="KW-1185">Reference proteome</keyword>
<sequence>MENGRSPGLNKISAEMLKLAGSNAEDLANCKSFADDIVLISNDPRKLQQRLRKLKVVSEEIGLTINTEKAKVVTADEQEFRLDDNVMKKANSYIYIYLDHTITLRKGNQTIEVKR</sequence>
<proteinExistence type="predicted"/>
<dbReference type="InterPro" id="IPR000477">
    <property type="entry name" value="RT_dom"/>
</dbReference>
<dbReference type="AlphaFoldDB" id="A0A8K0CM74"/>
<accession>A0A8K0CM74</accession>
<gene>
    <name evidence="2" type="ORF">ILUMI_19546</name>
</gene>
<evidence type="ECO:0000259" key="1">
    <source>
        <dbReference type="PROSITE" id="PS50878"/>
    </source>
</evidence>
<organism evidence="2 3">
    <name type="scientific">Ignelater luminosus</name>
    <name type="common">Cucubano</name>
    <name type="synonym">Pyrophorus luminosus</name>
    <dbReference type="NCBI Taxonomy" id="2038154"/>
    <lineage>
        <taxon>Eukaryota</taxon>
        <taxon>Metazoa</taxon>
        <taxon>Ecdysozoa</taxon>
        <taxon>Arthropoda</taxon>
        <taxon>Hexapoda</taxon>
        <taxon>Insecta</taxon>
        <taxon>Pterygota</taxon>
        <taxon>Neoptera</taxon>
        <taxon>Endopterygota</taxon>
        <taxon>Coleoptera</taxon>
        <taxon>Polyphaga</taxon>
        <taxon>Elateriformia</taxon>
        <taxon>Elateroidea</taxon>
        <taxon>Elateridae</taxon>
        <taxon>Agrypninae</taxon>
        <taxon>Pyrophorini</taxon>
        <taxon>Ignelater</taxon>
    </lineage>
</organism>
<dbReference type="PROSITE" id="PS50878">
    <property type="entry name" value="RT_POL"/>
    <property type="match status" value="1"/>
</dbReference>
<evidence type="ECO:0000313" key="3">
    <source>
        <dbReference type="Proteomes" id="UP000801492"/>
    </source>
</evidence>
<protein>
    <recommendedName>
        <fullName evidence="1">Reverse transcriptase domain-containing protein</fullName>
    </recommendedName>
</protein>
<name>A0A8K0CM74_IGNLU</name>
<dbReference type="Pfam" id="PF00078">
    <property type="entry name" value="RVT_1"/>
    <property type="match status" value="1"/>
</dbReference>
<dbReference type="OrthoDB" id="6771659at2759"/>
<comment type="caution">
    <text evidence="2">The sequence shown here is derived from an EMBL/GenBank/DDBJ whole genome shotgun (WGS) entry which is preliminary data.</text>
</comment>